<evidence type="ECO:0000313" key="6">
    <source>
        <dbReference type="Proteomes" id="UP000503462"/>
    </source>
</evidence>
<evidence type="ECO:0000259" key="4">
    <source>
        <dbReference type="Pfam" id="PF25038"/>
    </source>
</evidence>
<dbReference type="Proteomes" id="UP000503462">
    <property type="component" value="Chromosome 4"/>
</dbReference>
<protein>
    <recommendedName>
        <fullName evidence="7">Elongation factor 2</fullName>
    </recommendedName>
</protein>
<evidence type="ECO:0000259" key="3">
    <source>
        <dbReference type="Pfam" id="PF21678"/>
    </source>
</evidence>
<feature type="region of interest" description="Disordered" evidence="1">
    <location>
        <begin position="2439"/>
        <end position="2460"/>
    </location>
</feature>
<feature type="domain" description="Csf1 C-terminal region" evidence="4">
    <location>
        <begin position="2480"/>
        <end position="3171"/>
    </location>
</feature>
<feature type="region of interest" description="Disordered" evidence="1">
    <location>
        <begin position="192"/>
        <end position="236"/>
    </location>
</feature>
<feature type="region of interest" description="Disordered" evidence="1">
    <location>
        <begin position="529"/>
        <end position="580"/>
    </location>
</feature>
<feature type="compositionally biased region" description="Low complexity" evidence="1">
    <location>
        <begin position="1255"/>
        <end position="1266"/>
    </location>
</feature>
<dbReference type="OrthoDB" id="10051416at2759"/>
<dbReference type="PANTHER" id="PTHR32085:SF3">
    <property type="entry name" value="PROTEIN CSF1"/>
    <property type="match status" value="1"/>
</dbReference>
<evidence type="ECO:0000256" key="2">
    <source>
        <dbReference type="SAM" id="Phobius"/>
    </source>
</evidence>
<feature type="region of interest" description="Disordered" evidence="1">
    <location>
        <begin position="1223"/>
        <end position="1266"/>
    </location>
</feature>
<feature type="compositionally biased region" description="Low complexity" evidence="1">
    <location>
        <begin position="225"/>
        <end position="235"/>
    </location>
</feature>
<keyword evidence="2" id="KW-0472">Membrane</keyword>
<dbReference type="InterPro" id="IPR056779">
    <property type="entry name" value="Csf1_C"/>
</dbReference>
<evidence type="ECO:0008006" key="7">
    <source>
        <dbReference type="Google" id="ProtNLM"/>
    </source>
</evidence>
<feature type="compositionally biased region" description="Polar residues" evidence="1">
    <location>
        <begin position="2439"/>
        <end position="2454"/>
    </location>
</feature>
<keyword evidence="6" id="KW-1185">Reference proteome</keyword>
<keyword evidence="2" id="KW-1133">Transmembrane helix</keyword>
<organism evidence="5 6">
    <name type="scientific">Peltaster fructicola</name>
    <dbReference type="NCBI Taxonomy" id="286661"/>
    <lineage>
        <taxon>Eukaryota</taxon>
        <taxon>Fungi</taxon>
        <taxon>Dikarya</taxon>
        <taxon>Ascomycota</taxon>
        <taxon>Pezizomycotina</taxon>
        <taxon>Dothideomycetes</taxon>
        <taxon>Dothideomycetes incertae sedis</taxon>
        <taxon>Peltaster</taxon>
    </lineage>
</organism>
<accession>A0A6H0Y1F4</accession>
<name>A0A6H0Y1F4_9PEZI</name>
<feature type="transmembrane region" description="Helical" evidence="2">
    <location>
        <begin position="17"/>
        <end position="38"/>
    </location>
</feature>
<dbReference type="InterPro" id="IPR029636">
    <property type="entry name" value="Csf1"/>
</dbReference>
<dbReference type="GO" id="GO:0016020">
    <property type="term" value="C:membrane"/>
    <property type="evidence" value="ECO:0007669"/>
    <property type="project" value="InterPro"/>
</dbReference>
<feature type="region of interest" description="Disordered" evidence="1">
    <location>
        <begin position="116"/>
        <end position="155"/>
    </location>
</feature>
<feature type="region of interest" description="Disordered" evidence="1">
    <location>
        <begin position="1158"/>
        <end position="1187"/>
    </location>
</feature>
<dbReference type="GO" id="GO:0006113">
    <property type="term" value="P:fermentation"/>
    <property type="evidence" value="ECO:0007669"/>
    <property type="project" value="InterPro"/>
</dbReference>
<feature type="compositionally biased region" description="Polar residues" evidence="1">
    <location>
        <begin position="1223"/>
        <end position="1253"/>
    </location>
</feature>
<sequence>MSSLVASPLGPPEGFNYVYLIELLICGILSLFFLFYFNRLFATVISYGIRAYTWHKYRAHIDITALQVSLLGGRIFFKSIRYHAHNITVFVHDGHITWRYWLRQVQEAEIFSVTPPRSHEGLKSSDGKDPSGPGTIGGSSSHDGSPDEVEAGVQQKKELPCRISVKVSGVEAFIYNRSPLYDGIVEATLKKAEQQTAERDSTSEDTKHQHAEKTDSGFHKEQLHQTQTSSTTTPTCDLPDVPQWLRVLPVHIQCKRAAAAIGNENTTSVLTAKVEHSAGQIDASAASSLDLYKLLFKFEFKKVTVAMKPNRDYKRPQANTAYMALHKSKDDKEAPRFAWFSWAWVPRLVPRFIHKTKPKGSIRTASIGSDVGHSFENLPDSVPGQAQWHGLTRYLTDESPDDRAEWRNVEYAKASTLADCEQVNMRFYWDIPGNVPDGLTESASLLDSDSGLNSPPSLPDYGIDLAVHGGFVTYGPWADRERVNLQRVFFPASFVDALPFEPPGPGQTRVATIFKLFLSIEEDVTLRIPTRETSKDHRWHGRANRGTHGPQKGKSEHRNAKSSKNKKSSKTKTNTGAANADTRPYGWLDVTVKPNSTVNYNMDMYARRTGFRNIIDLDIKGTEITSSVNHALLWRAGELTLTGDLSNPLTWNTLRDWPFKIVCYDMELFILRDHLFLIIDLVDDWGSGAPPDFYTFVPFRYTMDITFRNFVMYLNTNDANIINDPADFDTNDFLTLEGEHLNGVLGIPLEYYRPKKNEISFDVHARNLSMRMLSSSRSTIRSLLQENRVARLPELTLLGTFESNQQQVRGLTDTLRMDIEGKGFSIQAYGFLLRHLINIKENYFGDFVHFKTLEEFQNAGDNIVEANEQLASLPKPTPINELDVLLSIVVKDATIMLPTNLYSAREFVKAEVPEALVDLRVSSYYLDLAINISPVSIQLAAVDARPSSPVASSSNTQLYVSRTAVVGHRAFGLPPEEAPYVSIWEIDIGSITGEMKQRFLHDVVLAAKALIFTFADRENALPLDSPLAVFDASFVQVRTDTLRIWLNLGDEAMLLSADPINVHSRDWADETFSQHVNVIVPNLTVACVDSTSAARHQRGHHKQVVSTYAFFQTSLALNVVMRKKSFATEARKQQRFIRHNDSRTNRVPFLQRAGLFWQDSDSKEDDPATEPPAMAYPPFPAPLDRHGQGLHTAASVKSVRIRSQLARQKSTSSLASSIRNARLMSPQQSQAAAAETQHSVRSKPPTSVRQPATPSRGTSTSQTGLQSGTMAFSSIYNEPYFLLDAIMPDETVAPPYVLNDETTTSGSGASSLLLADEVTVEDDIAQTTIMIDLYPGIRAYADPRVAKAAVRLAESIQAKSAEDVMDGFQVDVMTDVADRNQRKSVEANVTQIGIHLPSLVTRLSCQADAAQTAMSAELILDALTTNVRLRSATERLDDGAVSLHVLLNSLKTTLRKGDSNDDEGIAMQLVLEDMMLWLALAKSRNIRLTMADISLSVMTSAAGFFSTLPQTLLPLIVQLQQDLSGWQNDTKQRLQLLLYQLTRLGEHVGDPPFLTKMTYILRAFPDHFRNQESWKVIMRFRNILRSLPSTVLGDLENTFQSKDVSCPEDAPQKMLESWTQWRNWDVVNIEHTEAFKHILEQPDLETDRAPAPTPLCLTWVQENIQVVIKSPYQDSHIVIREMTLGVDVEPPRLPTGLMLVEENKRTKILSHIHASSVGIELQWNLIAVVQEILPGVLKSLPQPEQVARKNTTQALEDEIIRQEFHLVVSTDAGSVGLHTLNLQHIAQAEGLRLSLLGTTQAEEPYGVCASALLNANRAGTQLHANSSMIWQSLLISPTIYIDHLRPRRKADIPPTVNVAVAYEEVQLSVIEQIPGILRIVDSVIAEEVAQIMQLIQTIESQQVTKGTALEVLQKSLSGENDKPAKINGALLAGELTVEISLLQSLKYRLTGTAASVRVAPSLLEAENISVDFETGTLHHSFINVSHGEEHQQRIVNVPPINGHVVVRNAGPHKKVSVLTTVGRLDIDAEALQSVATTLNRSEVQSVITAIKDGIVDIQERVTSVVPSKSTDQVFESSNAVQPLHYEVRVSLAGVRIAASAPQATSRAIAAFELGIGACNAVASNHKSLELGVAPWFPEVRGMLRDIGARLTVKNRKNVYPAGNVTLALAVNLVIHKQNDGQTLRELAVRSQKFEVNAYPNTAAIIVDVINQLQDRLKDLDLSGEIEYIRTLRNRKGTQGTIMPDINTEVPPTPGLTAAELLNMKVKVELSGVVVSWIVHADSVTHPDASVEDLVLTLAAIELRTQGVREGRLTIRDLQLQLVERGQSKTERTFNSALMPEIVFTLAYWSEHKDRHLAFKATGKPFDLRLDSRFVVPLNGVKRSIDYAVDKFRAGTASWKNVPTSSGLPRQSLLGSNHFASLKAEADFAGANFYLRGTAETDSVSSPGGPSQGTQHGRYGQFASDDGVLQTTLRSPGISFKLQYESKHKSSIQAEMMVAPSSNMLLPNVVPLVLQISRTVKEVMQSQENNDAMKESTASTRLTQSTMFDEALATADPTAIFGKTKINLGLRIARQEFGLTCQPIAKIDAKAELDDFYLTVSTIEDTELGHFFTASASLSKLSAKVKHVYSREPTFSFDMDSVILSLMNSKHFSGVNGISAILKLQPTRTSINGKQLQDLLLFREIWLPPEIRNAATTSPHSPEQADVLMHRYQIAANAAAFPWNAAVSISELTIDLDLGQSLGKSSFSITNLWASSQKTSNSEQNLCIGLDEVAMNSHGRMSGFINLSKLAIRTLIRWPEQETSLNKTPRIQASIGFGRMRAKAAFDYQAFAFGDIEGFDFMMYNVSERNKLSLYQAADRLIHEKQAAFSQSLKDIEKHMRRQSVVLQPQAKSPIPATPHLKSSEDLAPVTLHTDVVVSLGNICVGAFPGTFFDSQIFKVEANNLQARFAVGLERHKIRSGLGMTIGQLQVALAAVKKTPMPKNISDLGVDEVVAGAVESRGGVILKVPRVIASMETWQTPKTTQIEYIFKSLFEGKVDIGWNLSRINLIRGMWSTHSRALASRMGKPLPEPAVKITADLQEKKPGSDSPSSAQSKITAEVNLPQSRYEYIALEPPVIETPQLRDMGEATPPLEWIGLNRDRLPNITHQIIIVALLEVAKEVEDAYGRILGTS</sequence>
<keyword evidence="2" id="KW-0812">Transmembrane</keyword>
<feature type="compositionally biased region" description="Basic residues" evidence="1">
    <location>
        <begin position="560"/>
        <end position="570"/>
    </location>
</feature>
<feature type="compositionally biased region" description="Basic and acidic residues" evidence="1">
    <location>
        <begin position="117"/>
        <end position="129"/>
    </location>
</feature>
<feature type="domain" description="Csf1 N-terminal" evidence="3">
    <location>
        <begin position="152"/>
        <end position="539"/>
    </location>
</feature>
<reference evidence="5 6" key="1">
    <citation type="journal article" date="2016" name="Sci. Rep.">
        <title>Peltaster fructicola genome reveals evolution from an invasive phytopathogen to an ectophytic parasite.</title>
        <authorList>
            <person name="Xu C."/>
            <person name="Chen H."/>
            <person name="Gleason M.L."/>
            <person name="Xu J.R."/>
            <person name="Liu H."/>
            <person name="Zhang R."/>
            <person name="Sun G."/>
        </authorList>
    </citation>
    <scope>NUCLEOTIDE SEQUENCE [LARGE SCALE GENOMIC DNA]</scope>
    <source>
        <strain evidence="5 6">LNHT1506</strain>
    </source>
</reference>
<evidence type="ECO:0000313" key="5">
    <source>
        <dbReference type="EMBL" id="QIX00751.1"/>
    </source>
</evidence>
<feature type="compositionally biased region" description="Low complexity" evidence="1">
    <location>
        <begin position="130"/>
        <end position="141"/>
    </location>
</feature>
<dbReference type="InterPro" id="IPR048636">
    <property type="entry name" value="Csf1_N"/>
</dbReference>
<dbReference type="PANTHER" id="PTHR32085">
    <property type="entry name" value="PROTEIN CSF1"/>
    <property type="match status" value="1"/>
</dbReference>
<feature type="domain" description="Csf1 N-terminal" evidence="3">
    <location>
        <begin position="577"/>
        <end position="858"/>
    </location>
</feature>
<feature type="compositionally biased region" description="Basic and acidic residues" evidence="1">
    <location>
        <begin position="192"/>
        <end position="223"/>
    </location>
</feature>
<dbReference type="EMBL" id="CP051142">
    <property type="protein sequence ID" value="QIX00751.1"/>
    <property type="molecule type" value="Genomic_DNA"/>
</dbReference>
<evidence type="ECO:0000256" key="1">
    <source>
        <dbReference type="SAM" id="MobiDB-lite"/>
    </source>
</evidence>
<dbReference type="Pfam" id="PF25038">
    <property type="entry name" value="Csf1_C"/>
    <property type="match status" value="1"/>
</dbReference>
<feature type="transmembrane region" description="Helical" evidence="2">
    <location>
        <begin position="59"/>
        <end position="77"/>
    </location>
</feature>
<proteinExistence type="predicted"/>
<gene>
    <name evidence="5" type="ORF">AMS68_006268</name>
</gene>
<dbReference type="Pfam" id="PF21678">
    <property type="entry name" value="Csf1_N"/>
    <property type="match status" value="2"/>
</dbReference>